<organism evidence="11 12">
    <name type="scientific">Bradyrhizobium lablabi</name>
    <dbReference type="NCBI Taxonomy" id="722472"/>
    <lineage>
        <taxon>Bacteria</taxon>
        <taxon>Pseudomonadati</taxon>
        <taxon>Pseudomonadota</taxon>
        <taxon>Alphaproteobacteria</taxon>
        <taxon>Hyphomicrobiales</taxon>
        <taxon>Nitrobacteraceae</taxon>
        <taxon>Bradyrhizobium</taxon>
    </lineage>
</organism>
<dbReference type="AlphaFoldDB" id="A0A1M6L259"/>
<sequence length="126" mass="13993">MTARDDRPGRFSHPALMCYYAAMSDVRDITLEEIIAKLRDIAPAIQAEGVTKLAVFGSRARGDARPDSDLDVLIDRTARGASPPFDPFKVQHLIEDATGLQAQISMRDLLKPRIAERIAEDLIEVF</sequence>
<keyword evidence="5" id="KW-0479">Metal-binding</keyword>
<dbReference type="GO" id="GO:0016779">
    <property type="term" value="F:nucleotidyltransferase activity"/>
    <property type="evidence" value="ECO:0007669"/>
    <property type="project" value="UniProtKB-KW"/>
</dbReference>
<dbReference type="GO" id="GO:0046872">
    <property type="term" value="F:metal ion binding"/>
    <property type="evidence" value="ECO:0007669"/>
    <property type="project" value="UniProtKB-KW"/>
</dbReference>
<dbReference type="GO" id="GO:0005524">
    <property type="term" value="F:ATP binding"/>
    <property type="evidence" value="ECO:0007669"/>
    <property type="project" value="UniProtKB-KW"/>
</dbReference>
<dbReference type="PANTHER" id="PTHR33571:SF12">
    <property type="entry name" value="BSL3053 PROTEIN"/>
    <property type="match status" value="1"/>
</dbReference>
<dbReference type="SUPFAM" id="SSF81301">
    <property type="entry name" value="Nucleotidyltransferase"/>
    <property type="match status" value="1"/>
</dbReference>
<dbReference type="PANTHER" id="PTHR33571">
    <property type="entry name" value="SSL8005 PROTEIN"/>
    <property type="match status" value="1"/>
</dbReference>
<comment type="similarity">
    <text evidence="9">Belongs to the MntA antitoxin family.</text>
</comment>
<dbReference type="Gene3D" id="3.30.460.10">
    <property type="entry name" value="Beta Polymerase, domain 2"/>
    <property type="match status" value="1"/>
</dbReference>
<dbReference type="InterPro" id="IPR052038">
    <property type="entry name" value="Type-VII_TA_antitoxin"/>
</dbReference>
<keyword evidence="3" id="KW-0808">Transferase</keyword>
<dbReference type="EMBL" id="LT670844">
    <property type="protein sequence ID" value="SHJ65298.1"/>
    <property type="molecule type" value="Genomic_DNA"/>
</dbReference>
<evidence type="ECO:0000256" key="2">
    <source>
        <dbReference type="ARBA" id="ARBA00022649"/>
    </source>
</evidence>
<evidence type="ECO:0000313" key="11">
    <source>
        <dbReference type="EMBL" id="SHJ65298.1"/>
    </source>
</evidence>
<evidence type="ECO:0000256" key="4">
    <source>
        <dbReference type="ARBA" id="ARBA00022695"/>
    </source>
</evidence>
<evidence type="ECO:0000256" key="9">
    <source>
        <dbReference type="ARBA" id="ARBA00038276"/>
    </source>
</evidence>
<evidence type="ECO:0000256" key="8">
    <source>
        <dbReference type="ARBA" id="ARBA00022842"/>
    </source>
</evidence>
<dbReference type="Proteomes" id="UP000189935">
    <property type="component" value="Chromosome I"/>
</dbReference>
<comment type="cofactor">
    <cofactor evidence="1">
        <name>Mg(2+)</name>
        <dbReference type="ChEBI" id="CHEBI:18420"/>
    </cofactor>
</comment>
<feature type="domain" description="Polymerase nucleotidyl transferase" evidence="10">
    <location>
        <begin position="40"/>
        <end position="74"/>
    </location>
</feature>
<evidence type="ECO:0000259" key="10">
    <source>
        <dbReference type="Pfam" id="PF01909"/>
    </source>
</evidence>
<reference evidence="11 12" key="1">
    <citation type="submission" date="2016-11" db="EMBL/GenBank/DDBJ databases">
        <authorList>
            <person name="Jaros S."/>
            <person name="Januszkiewicz K."/>
            <person name="Wedrychowicz H."/>
        </authorList>
    </citation>
    <scope>NUCLEOTIDE SEQUENCE [LARGE SCALE GENOMIC DNA]</scope>
    <source>
        <strain evidence="11 12">GAS499</strain>
    </source>
</reference>
<evidence type="ECO:0000256" key="6">
    <source>
        <dbReference type="ARBA" id="ARBA00022741"/>
    </source>
</evidence>
<keyword evidence="6" id="KW-0547">Nucleotide-binding</keyword>
<evidence type="ECO:0000256" key="3">
    <source>
        <dbReference type="ARBA" id="ARBA00022679"/>
    </source>
</evidence>
<keyword evidence="2" id="KW-1277">Toxin-antitoxin system</keyword>
<evidence type="ECO:0000256" key="7">
    <source>
        <dbReference type="ARBA" id="ARBA00022840"/>
    </source>
</evidence>
<evidence type="ECO:0000256" key="1">
    <source>
        <dbReference type="ARBA" id="ARBA00001946"/>
    </source>
</evidence>
<evidence type="ECO:0000313" key="12">
    <source>
        <dbReference type="Proteomes" id="UP000189935"/>
    </source>
</evidence>
<keyword evidence="7" id="KW-0067">ATP-binding</keyword>
<name>A0A1M6L259_9BRAD</name>
<evidence type="ECO:0000256" key="5">
    <source>
        <dbReference type="ARBA" id="ARBA00022723"/>
    </source>
</evidence>
<gene>
    <name evidence="11" type="ORF">SAMN05444159_1148</name>
</gene>
<protein>
    <recommendedName>
        <fullName evidence="10">Polymerase nucleotidyl transferase domain-containing protein</fullName>
    </recommendedName>
</protein>
<dbReference type="CDD" id="cd05403">
    <property type="entry name" value="NT_KNTase_like"/>
    <property type="match status" value="1"/>
</dbReference>
<keyword evidence="4" id="KW-0548">Nucleotidyltransferase</keyword>
<accession>A0A1M6L259</accession>
<dbReference type="Pfam" id="PF01909">
    <property type="entry name" value="NTP_transf_2"/>
    <property type="match status" value="1"/>
</dbReference>
<dbReference type="InterPro" id="IPR043519">
    <property type="entry name" value="NT_sf"/>
</dbReference>
<proteinExistence type="inferred from homology"/>
<dbReference type="InterPro" id="IPR002934">
    <property type="entry name" value="Polymerase_NTP_transf_dom"/>
</dbReference>
<keyword evidence="8" id="KW-0460">Magnesium</keyword>